<reference evidence="9 10" key="1">
    <citation type="submission" date="2019-01" db="EMBL/GenBank/DDBJ databases">
        <title>Draft genome sequences of the type strains of six Macrococcus species.</title>
        <authorList>
            <person name="Mazhar S."/>
            <person name="Altermann E."/>
            <person name="Hill C."/>
            <person name="Mcauliffe O."/>
        </authorList>
    </citation>
    <scope>NUCLEOTIDE SEQUENCE [LARGE SCALE GENOMIC DNA]</scope>
    <source>
        <strain evidence="9 10">ATCC 51828</strain>
    </source>
</reference>
<keyword evidence="5 7" id="KW-1133">Transmembrane helix</keyword>
<dbReference type="Proteomes" id="UP000295280">
    <property type="component" value="Unassembled WGS sequence"/>
</dbReference>
<dbReference type="OrthoDB" id="9813426at2"/>
<sequence>MQQWIMNVMEQFGYIGVFLLILLENIFPPIPSEVILTFGGFMVTQSPQLSFIGMLVASTLGAVAGALLLYYLGRVLGLRRLETIVERYGKFLRLTKADLHKADNWFNKYGGIAVFLCRFVPLVRSLISVPAGLNRMNLLTFTLYTTAGTLIWNAVLIYLGLTLGENWEQVVHTFDKYSTSFYILMGLGLLVFIIYLFNRKPKEEQS</sequence>
<protein>
    <submittedName>
        <fullName evidence="9">DedA family protein</fullName>
    </submittedName>
</protein>
<keyword evidence="6 7" id="KW-0472">Membrane</keyword>
<evidence type="ECO:0000256" key="2">
    <source>
        <dbReference type="ARBA" id="ARBA00010792"/>
    </source>
</evidence>
<dbReference type="Pfam" id="PF09335">
    <property type="entry name" value="VTT_dom"/>
    <property type="match status" value="1"/>
</dbReference>
<dbReference type="InterPro" id="IPR032816">
    <property type="entry name" value="VTT_dom"/>
</dbReference>
<feature type="transmembrane region" description="Helical" evidence="7">
    <location>
        <begin position="50"/>
        <end position="72"/>
    </location>
</feature>
<evidence type="ECO:0000313" key="10">
    <source>
        <dbReference type="Proteomes" id="UP000295280"/>
    </source>
</evidence>
<dbReference type="PANTHER" id="PTHR42709:SF6">
    <property type="entry name" value="UNDECAPRENYL PHOSPHATE TRANSPORTER A"/>
    <property type="match status" value="1"/>
</dbReference>
<comment type="subcellular location">
    <subcellularLocation>
        <location evidence="1">Cell membrane</location>
        <topology evidence="1">Multi-pass membrane protein</topology>
    </subcellularLocation>
</comment>
<evidence type="ECO:0000256" key="3">
    <source>
        <dbReference type="ARBA" id="ARBA00022475"/>
    </source>
</evidence>
<feature type="domain" description="VTT" evidence="8">
    <location>
        <begin position="30"/>
        <end position="160"/>
    </location>
</feature>
<feature type="transmembrane region" description="Helical" evidence="7">
    <location>
        <begin position="179"/>
        <end position="197"/>
    </location>
</feature>
<evidence type="ECO:0000256" key="1">
    <source>
        <dbReference type="ARBA" id="ARBA00004651"/>
    </source>
</evidence>
<dbReference type="GO" id="GO:0005886">
    <property type="term" value="C:plasma membrane"/>
    <property type="evidence" value="ECO:0007669"/>
    <property type="project" value="UniProtKB-SubCell"/>
</dbReference>
<name>A0A9Q8FLP2_9STAP</name>
<comment type="similarity">
    <text evidence="2">Belongs to the DedA family.</text>
</comment>
<evidence type="ECO:0000256" key="6">
    <source>
        <dbReference type="ARBA" id="ARBA00023136"/>
    </source>
</evidence>
<dbReference type="PANTHER" id="PTHR42709">
    <property type="entry name" value="ALKALINE PHOSPHATASE LIKE PROTEIN"/>
    <property type="match status" value="1"/>
</dbReference>
<feature type="transmembrane region" description="Helical" evidence="7">
    <location>
        <begin position="12"/>
        <end position="30"/>
    </location>
</feature>
<dbReference type="EMBL" id="SCWD01000002">
    <property type="protein sequence ID" value="TDM02296.1"/>
    <property type="molecule type" value="Genomic_DNA"/>
</dbReference>
<dbReference type="AlphaFoldDB" id="A0A9Q8FLP2"/>
<evidence type="ECO:0000256" key="5">
    <source>
        <dbReference type="ARBA" id="ARBA00022989"/>
    </source>
</evidence>
<keyword evidence="4 7" id="KW-0812">Transmembrane</keyword>
<proteinExistence type="inferred from homology"/>
<keyword evidence="10" id="KW-1185">Reference proteome</keyword>
<feature type="transmembrane region" description="Helical" evidence="7">
    <location>
        <begin position="138"/>
        <end position="159"/>
    </location>
</feature>
<keyword evidence="3" id="KW-1003">Cell membrane</keyword>
<evidence type="ECO:0000313" key="9">
    <source>
        <dbReference type="EMBL" id="TDM02296.1"/>
    </source>
</evidence>
<gene>
    <name evidence="9" type="ORF">ERX40_07005</name>
</gene>
<dbReference type="RefSeq" id="WP_133417782.1">
    <property type="nucleotide sequence ID" value="NZ_SCWD01000002.1"/>
</dbReference>
<evidence type="ECO:0000256" key="7">
    <source>
        <dbReference type="SAM" id="Phobius"/>
    </source>
</evidence>
<dbReference type="InterPro" id="IPR051311">
    <property type="entry name" value="DedA_domain"/>
</dbReference>
<organism evidence="9 10">
    <name type="scientific">Macrococcus carouselicus</name>
    <dbReference type="NCBI Taxonomy" id="69969"/>
    <lineage>
        <taxon>Bacteria</taxon>
        <taxon>Bacillati</taxon>
        <taxon>Bacillota</taxon>
        <taxon>Bacilli</taxon>
        <taxon>Bacillales</taxon>
        <taxon>Staphylococcaceae</taxon>
        <taxon>Macrococcus</taxon>
    </lineage>
</organism>
<evidence type="ECO:0000256" key="4">
    <source>
        <dbReference type="ARBA" id="ARBA00022692"/>
    </source>
</evidence>
<accession>A0A9Q8FLP2</accession>
<evidence type="ECO:0000259" key="8">
    <source>
        <dbReference type="Pfam" id="PF09335"/>
    </source>
</evidence>
<comment type="caution">
    <text evidence="9">The sequence shown here is derived from an EMBL/GenBank/DDBJ whole genome shotgun (WGS) entry which is preliminary data.</text>
</comment>